<evidence type="ECO:0000256" key="3">
    <source>
        <dbReference type="HAMAP-Rule" id="MF_00580"/>
    </source>
</evidence>
<comment type="subcellular location">
    <subcellularLocation>
        <location evidence="3">Cytoplasm</location>
    </subcellularLocation>
</comment>
<dbReference type="PANTHER" id="PTHR10772">
    <property type="entry name" value="10 KDA HEAT SHOCK PROTEIN"/>
    <property type="match status" value="1"/>
</dbReference>
<evidence type="ECO:0000313" key="5">
    <source>
        <dbReference type="EMBL" id="PIU99588.1"/>
    </source>
</evidence>
<proteinExistence type="inferred from homology"/>
<reference evidence="6" key="1">
    <citation type="submission" date="2017-09" db="EMBL/GenBank/DDBJ databases">
        <title>Depth-based differentiation of microbial function through sediment-hosted aquifers and enrichment of novel symbionts in the deep terrestrial subsurface.</title>
        <authorList>
            <person name="Probst A.J."/>
            <person name="Ladd B."/>
            <person name="Jarett J.K."/>
            <person name="Geller-Mcgrath D.E."/>
            <person name="Sieber C.M.K."/>
            <person name="Emerson J.B."/>
            <person name="Anantharaman K."/>
            <person name="Thomas B.C."/>
            <person name="Malmstrom R."/>
            <person name="Stieglmeier M."/>
            <person name="Klingl A."/>
            <person name="Woyke T."/>
            <person name="Ryan C.M."/>
            <person name="Banfield J.F."/>
        </authorList>
    </citation>
    <scope>NUCLEOTIDE SEQUENCE [LARGE SCALE GENOMIC DNA]</scope>
</reference>
<dbReference type="Proteomes" id="UP000228561">
    <property type="component" value="Unassembled WGS sequence"/>
</dbReference>
<comment type="function">
    <text evidence="3 4">Together with the chaperonin GroEL, plays an essential role in assisting protein folding. The GroEL-GroES system forms a nano-cage that allows encapsulation of the non-native substrate proteins and provides a physical environment optimized to promote and accelerate protein folding. GroES binds to the apical surface of the GroEL ring, thereby capping the opening of the GroEL channel.</text>
</comment>
<dbReference type="GO" id="GO:0005524">
    <property type="term" value="F:ATP binding"/>
    <property type="evidence" value="ECO:0007669"/>
    <property type="project" value="InterPro"/>
</dbReference>
<accession>A0A2M7B935</accession>
<dbReference type="EMBL" id="PEVG01000018">
    <property type="protein sequence ID" value="PIU99588.1"/>
    <property type="molecule type" value="Genomic_DNA"/>
</dbReference>
<comment type="similarity">
    <text evidence="1 3 4">Belongs to the GroES chaperonin family.</text>
</comment>
<dbReference type="GO" id="GO:0044183">
    <property type="term" value="F:protein folding chaperone"/>
    <property type="evidence" value="ECO:0007669"/>
    <property type="project" value="InterPro"/>
</dbReference>
<dbReference type="GO" id="GO:0051082">
    <property type="term" value="F:unfolded protein binding"/>
    <property type="evidence" value="ECO:0007669"/>
    <property type="project" value="TreeGrafter"/>
</dbReference>
<evidence type="ECO:0000256" key="1">
    <source>
        <dbReference type="ARBA" id="ARBA00006975"/>
    </source>
</evidence>
<dbReference type="InterPro" id="IPR020818">
    <property type="entry name" value="Chaperonin_GroES"/>
</dbReference>
<comment type="caution">
    <text evidence="5">The sequence shown here is derived from an EMBL/GenBank/DDBJ whole genome shotgun (WGS) entry which is preliminary data.</text>
</comment>
<dbReference type="InterPro" id="IPR011032">
    <property type="entry name" value="GroES-like_sf"/>
</dbReference>
<dbReference type="Gene3D" id="2.30.33.40">
    <property type="entry name" value="GroES chaperonin"/>
    <property type="match status" value="1"/>
</dbReference>
<evidence type="ECO:0000256" key="4">
    <source>
        <dbReference type="RuleBase" id="RU000535"/>
    </source>
</evidence>
<evidence type="ECO:0000313" key="6">
    <source>
        <dbReference type="Proteomes" id="UP000228561"/>
    </source>
</evidence>
<dbReference type="AlphaFoldDB" id="A0A2M7B935"/>
<dbReference type="NCBIfam" id="NF001531">
    <property type="entry name" value="PRK00364.2-2"/>
    <property type="match status" value="1"/>
</dbReference>
<dbReference type="CDD" id="cd00320">
    <property type="entry name" value="cpn10"/>
    <property type="match status" value="1"/>
</dbReference>
<dbReference type="PANTHER" id="PTHR10772:SF63">
    <property type="entry name" value="20 KDA CHAPERONIN, CHLOROPLASTIC"/>
    <property type="match status" value="1"/>
</dbReference>
<keyword evidence="3" id="KW-0963">Cytoplasm</keyword>
<gene>
    <name evidence="3" type="primary">groES</name>
    <name evidence="3" type="synonym">groS</name>
    <name evidence="5" type="ORF">COS58_01750</name>
</gene>
<keyword evidence="2 3" id="KW-0143">Chaperone</keyword>
<dbReference type="SUPFAM" id="SSF50129">
    <property type="entry name" value="GroES-like"/>
    <property type="match status" value="1"/>
</dbReference>
<dbReference type="SMART" id="SM00883">
    <property type="entry name" value="Cpn10"/>
    <property type="match status" value="1"/>
</dbReference>
<dbReference type="InterPro" id="IPR037124">
    <property type="entry name" value="Chaperonin_GroES_sf"/>
</dbReference>
<dbReference type="FunFam" id="2.30.33.40:FF:000001">
    <property type="entry name" value="10 kDa chaperonin"/>
    <property type="match status" value="1"/>
</dbReference>
<dbReference type="HAMAP" id="MF_00580">
    <property type="entry name" value="CH10"/>
    <property type="match status" value="1"/>
</dbReference>
<evidence type="ECO:0000256" key="2">
    <source>
        <dbReference type="ARBA" id="ARBA00023186"/>
    </source>
</evidence>
<organism evidence="5 6">
    <name type="scientific">Candidatus Tagabacteria bacterium CG03_land_8_20_14_0_80_41_22</name>
    <dbReference type="NCBI Taxonomy" id="1975020"/>
    <lineage>
        <taxon>Bacteria</taxon>
        <taxon>Candidatus Tagaibacteriota</taxon>
    </lineage>
</organism>
<name>A0A2M7B935_9BACT</name>
<dbReference type="GO" id="GO:0046872">
    <property type="term" value="F:metal ion binding"/>
    <property type="evidence" value="ECO:0007669"/>
    <property type="project" value="TreeGrafter"/>
</dbReference>
<comment type="subunit">
    <text evidence="3">Heptamer of 7 subunits arranged in a ring. Interacts with the chaperonin GroEL.</text>
</comment>
<protein>
    <recommendedName>
        <fullName evidence="3">Co-chaperonin GroES</fullName>
    </recommendedName>
    <alternativeName>
        <fullName evidence="3">10 kDa chaperonin</fullName>
    </alternativeName>
    <alternativeName>
        <fullName evidence="3">Chaperonin-10</fullName>
        <shortName evidence="3">Cpn10</shortName>
    </alternativeName>
</protein>
<dbReference type="Pfam" id="PF00166">
    <property type="entry name" value="Cpn10"/>
    <property type="match status" value="1"/>
</dbReference>
<dbReference type="GO" id="GO:0005737">
    <property type="term" value="C:cytoplasm"/>
    <property type="evidence" value="ECO:0007669"/>
    <property type="project" value="UniProtKB-SubCell"/>
</dbReference>
<dbReference type="GO" id="GO:0051087">
    <property type="term" value="F:protein-folding chaperone binding"/>
    <property type="evidence" value="ECO:0007669"/>
    <property type="project" value="TreeGrafter"/>
</dbReference>
<dbReference type="PRINTS" id="PR00297">
    <property type="entry name" value="CHAPERONIN10"/>
</dbReference>
<sequence>MKNTINIKPLGDRVLVEPLSDEEREKTTKLGLVIPDTVEKEKSERGRVIAVGSGRITDEGKIIPMGVKKGQVVIFSKYGPDEIKVGDKEYYIIKEENILAVLE</sequence>